<dbReference type="Proteomes" id="UP000008367">
    <property type="component" value="Unassembled WGS sequence"/>
</dbReference>
<comment type="caution">
    <text evidence="1">The sequence shown here is derived from an EMBL/GenBank/DDBJ whole genome shotgun (WGS) entry which is preliminary data.</text>
</comment>
<feature type="non-terminal residue" evidence="1">
    <location>
        <position position="14"/>
    </location>
</feature>
<name>A0A454D3Q3_VIBHA</name>
<evidence type="ECO:0000313" key="2">
    <source>
        <dbReference type="Proteomes" id="UP000008367"/>
    </source>
</evidence>
<protein>
    <submittedName>
        <fullName evidence="1">Uncharacterized protein</fullName>
    </submittedName>
</protein>
<gene>
    <name evidence="1" type="ORF">VCHENC02_1211A</name>
</gene>
<dbReference type="EMBL" id="AJSR01000341">
    <property type="protein sequence ID" value="EKM33317.1"/>
    <property type="molecule type" value="Genomic_DNA"/>
</dbReference>
<sequence length="14" mass="1488">MTDHICASISPSLL</sequence>
<evidence type="ECO:0000313" key="1">
    <source>
        <dbReference type="EMBL" id="EKM33317.1"/>
    </source>
</evidence>
<reference evidence="1 2" key="1">
    <citation type="submission" date="2012-10" db="EMBL/GenBank/DDBJ databases">
        <title>Genome sequence of Vibrio Cholerae HENC-02.</title>
        <authorList>
            <person name="Eppinger M."/>
            <person name="Hasan N.A."/>
            <person name="Sengamalay N."/>
            <person name="Hine E."/>
            <person name="Su Q."/>
            <person name="Daugherty S.C."/>
            <person name="Young S."/>
            <person name="Sadzewicz L."/>
            <person name="Tallon L."/>
            <person name="Cebula T.A."/>
            <person name="Ravel J."/>
            <person name="Colwell R.R."/>
        </authorList>
    </citation>
    <scope>NUCLEOTIDE SEQUENCE [LARGE SCALE GENOMIC DNA]</scope>
    <source>
        <strain evidence="1 2">HENC-02</strain>
    </source>
</reference>
<organism evidence="1 2">
    <name type="scientific">Vibrio harveyi</name>
    <name type="common">Beneckea harveyi</name>
    <dbReference type="NCBI Taxonomy" id="669"/>
    <lineage>
        <taxon>Bacteria</taxon>
        <taxon>Pseudomonadati</taxon>
        <taxon>Pseudomonadota</taxon>
        <taxon>Gammaproteobacteria</taxon>
        <taxon>Vibrionales</taxon>
        <taxon>Vibrionaceae</taxon>
        <taxon>Vibrio</taxon>
    </lineage>
</organism>
<proteinExistence type="predicted"/>
<accession>A0A454D3Q3</accession>